<name>A0ABT8B7N7_9NEIS</name>
<dbReference type="EMBL" id="JAUFPU010000018">
    <property type="protein sequence ID" value="MDN3578274.1"/>
    <property type="molecule type" value="Genomic_DNA"/>
</dbReference>
<protein>
    <recommendedName>
        <fullName evidence="3">Transposase</fullName>
    </recommendedName>
</protein>
<dbReference type="InterPro" id="IPR011335">
    <property type="entry name" value="Restrct_endonuc-II-like"/>
</dbReference>
<proteinExistence type="predicted"/>
<comment type="caution">
    <text evidence="1">The sequence shown here is derived from an EMBL/GenBank/DDBJ whole genome shotgun (WGS) entry which is preliminary data.</text>
</comment>
<organism evidence="1 2">
    <name type="scientific">Chitinimonas viridis</name>
    <dbReference type="NCBI Taxonomy" id="664880"/>
    <lineage>
        <taxon>Bacteria</taxon>
        <taxon>Pseudomonadati</taxon>
        <taxon>Pseudomonadota</taxon>
        <taxon>Betaproteobacteria</taxon>
        <taxon>Neisseriales</taxon>
        <taxon>Chitinibacteraceae</taxon>
        <taxon>Chitinimonas</taxon>
    </lineage>
</organism>
<dbReference type="SUPFAM" id="SSF52980">
    <property type="entry name" value="Restriction endonuclease-like"/>
    <property type="match status" value="1"/>
</dbReference>
<dbReference type="Gene3D" id="3.40.1350.10">
    <property type="match status" value="1"/>
</dbReference>
<dbReference type="InterPro" id="IPR011856">
    <property type="entry name" value="tRNA_endonuc-like_dom_sf"/>
</dbReference>
<dbReference type="Proteomes" id="UP001180081">
    <property type="component" value="Unassembled WGS sequence"/>
</dbReference>
<reference evidence="1" key="2">
    <citation type="submission" date="2023-06" db="EMBL/GenBank/DDBJ databases">
        <authorList>
            <person name="Lucena T."/>
            <person name="Sun Q."/>
        </authorList>
    </citation>
    <scope>NUCLEOTIDE SEQUENCE</scope>
    <source>
        <strain evidence="1">CECT 7703</strain>
    </source>
</reference>
<evidence type="ECO:0008006" key="3">
    <source>
        <dbReference type="Google" id="ProtNLM"/>
    </source>
</evidence>
<evidence type="ECO:0000313" key="1">
    <source>
        <dbReference type="EMBL" id="MDN3578274.1"/>
    </source>
</evidence>
<evidence type="ECO:0000313" key="2">
    <source>
        <dbReference type="Proteomes" id="UP001180081"/>
    </source>
</evidence>
<dbReference type="RefSeq" id="WP_290333623.1">
    <property type="nucleotide sequence ID" value="NZ_JAUFPU010000018.1"/>
</dbReference>
<accession>A0ABT8B7N7</accession>
<reference evidence="1" key="1">
    <citation type="journal article" date="2014" name="Int. J. Syst. Evol. Microbiol.">
        <title>Complete genome of a new Firmicutes species belonging to the dominant human colonic microbiota ('Ruminococcus bicirculans') reveals two chromosomes and a selective capacity to utilize plant glucans.</title>
        <authorList>
            <consortium name="NISC Comparative Sequencing Program"/>
            <person name="Wegmann U."/>
            <person name="Louis P."/>
            <person name="Goesmann A."/>
            <person name="Henrissat B."/>
            <person name="Duncan S.H."/>
            <person name="Flint H.J."/>
        </authorList>
    </citation>
    <scope>NUCLEOTIDE SEQUENCE</scope>
    <source>
        <strain evidence="1">CECT 7703</strain>
    </source>
</reference>
<sequence length="328" mass="38056">MSTAARMSEARLRTIYKRQDPPQFGPTYDPAIRATREEAPSSSRYSQMWSEKLQRQCHVLSTPEQKAMFLVLFQPGLFELQEQRMLAIQSRPHPLTGHPFASGLNLRPLRGTLDVCERIQMVERHAWISIRHPDNGAKASVPYPFIGDLLLFLQDQHGPYCVNWTIKRDRDGFERSVHRERPSRDPNADAAAARARHAIEQLYYDDANIPTVRVTEDMFPEKLLRNLECLYLTQHLSATVDSVLYQEMCERLRASMILGGAPFDVVRSMMTRYDLPFDIAKSLFHRAIWRRDVRPELVDEGIFIDIPLQPERTDPLVRFGHLFQRRTA</sequence>
<gene>
    <name evidence="1" type="ORF">QWZ03_16010</name>
</gene>
<keyword evidence="2" id="KW-1185">Reference proteome</keyword>